<sequence length="297" mass="32120">MKKVWTQWNDLNLPEGITHAPTDGIAPAAADLESIEFYVPRYMGGPQAIAMVPQMKNLKVIQSPNAGVDDVLKIRPEGVTLCNAAGVHDASTAELAVALAIASRRGFAPFALQQQAQHWQHDRMPSLSDSNIAIIGFGNIGKTIMKMLSGFEVTITPFSRSGRDGSLTFDQFDRLLPTFDVIILIVPLTDQTRHLMNAERLAAMKDGAALINVARGAVVDTDALIRELNSGRITAGLDVTDPEPLPDGHPLWSARNVIITPHVGGDSEAFTPRGRKLVEEQLARFAAGEPLLHIVAQ</sequence>
<dbReference type="InterPro" id="IPR029752">
    <property type="entry name" value="D-isomer_DH_CS1"/>
</dbReference>
<feature type="domain" description="D-isomer specific 2-hydroxyacid dehydrogenase catalytic" evidence="3">
    <location>
        <begin position="52"/>
        <end position="295"/>
    </location>
</feature>
<keyword evidence="2" id="KW-0520">NAD</keyword>
<dbReference type="EMBL" id="JNSK01000008">
    <property type="protein sequence ID" value="KGA19800.1"/>
    <property type="molecule type" value="Genomic_DNA"/>
</dbReference>
<gene>
    <name evidence="5" type="ORF">GM50_3910</name>
</gene>
<keyword evidence="1" id="KW-0560">Oxidoreductase</keyword>
<dbReference type="InterPro" id="IPR006139">
    <property type="entry name" value="D-isomer_2_OHA_DH_cat_dom"/>
</dbReference>
<feature type="domain" description="D-isomer specific 2-hydroxyacid dehydrogenase NAD-binding" evidence="4">
    <location>
        <begin position="97"/>
        <end position="264"/>
    </location>
</feature>
<evidence type="ECO:0000259" key="3">
    <source>
        <dbReference type="Pfam" id="PF00389"/>
    </source>
</evidence>
<evidence type="ECO:0000313" key="5">
    <source>
        <dbReference type="EMBL" id="KGA19800.1"/>
    </source>
</evidence>
<dbReference type="AlphaFoldDB" id="A0A094Q6I2"/>
<dbReference type="CDD" id="cd12166">
    <property type="entry name" value="2-Hacid_dh_7"/>
    <property type="match status" value="1"/>
</dbReference>
<evidence type="ECO:0008006" key="6">
    <source>
        <dbReference type="Google" id="ProtNLM"/>
    </source>
</evidence>
<evidence type="ECO:0000256" key="2">
    <source>
        <dbReference type="ARBA" id="ARBA00023027"/>
    </source>
</evidence>
<name>A0A094Q6I2_9ZZZZ</name>
<dbReference type="InterPro" id="IPR036291">
    <property type="entry name" value="NAD(P)-bd_dom_sf"/>
</dbReference>
<dbReference type="Pfam" id="PF00389">
    <property type="entry name" value="2-Hacid_dh"/>
    <property type="match status" value="1"/>
</dbReference>
<dbReference type="PROSITE" id="PS00065">
    <property type="entry name" value="D_2_HYDROXYACID_DH_1"/>
    <property type="match status" value="1"/>
</dbReference>
<proteinExistence type="predicted"/>
<dbReference type="PANTHER" id="PTHR43333">
    <property type="entry name" value="2-HACID_DH_C DOMAIN-CONTAINING PROTEIN"/>
    <property type="match status" value="1"/>
</dbReference>
<dbReference type="GO" id="GO:0016616">
    <property type="term" value="F:oxidoreductase activity, acting on the CH-OH group of donors, NAD or NADP as acceptor"/>
    <property type="evidence" value="ECO:0007669"/>
    <property type="project" value="InterPro"/>
</dbReference>
<reference evidence="5" key="1">
    <citation type="submission" date="2014-05" db="EMBL/GenBank/DDBJ databases">
        <title>Key roles for freshwater Actinobacteria revealed by deep metagenomic sequencing.</title>
        <authorList>
            <person name="Ghai R."/>
            <person name="Mizuno C.M."/>
            <person name="Picazo A."/>
            <person name="Camacho A."/>
            <person name="Rodriguez-Valera F."/>
        </authorList>
    </citation>
    <scope>NUCLEOTIDE SEQUENCE</scope>
</reference>
<accession>A0A094Q6I2</accession>
<dbReference type="Gene3D" id="3.40.50.720">
    <property type="entry name" value="NAD(P)-binding Rossmann-like Domain"/>
    <property type="match status" value="2"/>
</dbReference>
<dbReference type="PANTHER" id="PTHR43333:SF1">
    <property type="entry name" value="D-ISOMER SPECIFIC 2-HYDROXYACID DEHYDROGENASE NAD-BINDING DOMAIN-CONTAINING PROTEIN"/>
    <property type="match status" value="1"/>
</dbReference>
<evidence type="ECO:0000259" key="4">
    <source>
        <dbReference type="Pfam" id="PF02826"/>
    </source>
</evidence>
<protein>
    <recommendedName>
        <fullName evidence="6">Dihydrofolate reductase</fullName>
    </recommendedName>
</protein>
<dbReference type="InterPro" id="IPR006140">
    <property type="entry name" value="D-isomer_DH_NAD-bd"/>
</dbReference>
<comment type="caution">
    <text evidence="5">The sequence shown here is derived from an EMBL/GenBank/DDBJ whole genome shotgun (WGS) entry which is preliminary data.</text>
</comment>
<dbReference type="SUPFAM" id="SSF51735">
    <property type="entry name" value="NAD(P)-binding Rossmann-fold domains"/>
    <property type="match status" value="1"/>
</dbReference>
<dbReference type="GO" id="GO:0051287">
    <property type="term" value="F:NAD binding"/>
    <property type="evidence" value="ECO:0007669"/>
    <property type="project" value="InterPro"/>
</dbReference>
<organism evidence="5">
    <name type="scientific">freshwater metagenome</name>
    <dbReference type="NCBI Taxonomy" id="449393"/>
    <lineage>
        <taxon>unclassified sequences</taxon>
        <taxon>metagenomes</taxon>
        <taxon>ecological metagenomes</taxon>
    </lineage>
</organism>
<evidence type="ECO:0000256" key="1">
    <source>
        <dbReference type="ARBA" id="ARBA00023002"/>
    </source>
</evidence>
<dbReference type="Pfam" id="PF02826">
    <property type="entry name" value="2-Hacid_dh_C"/>
    <property type="match status" value="1"/>
</dbReference>